<protein>
    <submittedName>
        <fullName evidence="2">Uncharacterized protein</fullName>
    </submittedName>
</protein>
<keyword evidence="3" id="KW-1185">Reference proteome</keyword>
<organism evidence="2 3">
    <name type="scientific">Floridaenema evergladense BLCC-F167</name>
    <dbReference type="NCBI Taxonomy" id="3153639"/>
    <lineage>
        <taxon>Bacteria</taxon>
        <taxon>Bacillati</taxon>
        <taxon>Cyanobacteriota</taxon>
        <taxon>Cyanophyceae</taxon>
        <taxon>Oscillatoriophycideae</taxon>
        <taxon>Aerosakkonematales</taxon>
        <taxon>Aerosakkonemataceae</taxon>
        <taxon>Floridanema</taxon>
        <taxon>Floridanema evergladense</taxon>
    </lineage>
</organism>
<evidence type="ECO:0000313" key="3">
    <source>
        <dbReference type="Proteomes" id="UP001576780"/>
    </source>
</evidence>
<feature type="compositionally biased region" description="Polar residues" evidence="1">
    <location>
        <begin position="133"/>
        <end position="152"/>
    </location>
</feature>
<accession>A0ABV4WES6</accession>
<evidence type="ECO:0000313" key="2">
    <source>
        <dbReference type="EMBL" id="MFB2833589.1"/>
    </source>
</evidence>
<sequence length="342" mass="39280">MGTNQHAHLLTVSEEAMSPDIALKEYKMSSIPFPNRNSQGKVTGSFYPLQKEELMALRKNKLINNAAFVHLALRSENPFCDRPIAIVPKEFSMRWQIPESSVYEAIAKLKESEVIHIQSGKVIVQWANTQQPSIDDPQLETTDNSQQPSIDDSQLEITDDSQQVSDSENPESFWFSRINSENPEPILEIQNQFWESRTNSGKPENRSLEPSVCKGSESSQTNSDYSNFIQTLSDGERESFLEFGRKKAVAMPNPPQLPDKWIAAHFTELYRQFVASPAGREAKKQAITAQYDWHNDPRFKDWIWQAFNGGYLWAQEDEAEREDRYAFYCWAQETNAYEGVCY</sequence>
<gene>
    <name evidence="2" type="ORF">ACE1CA_03555</name>
</gene>
<proteinExistence type="predicted"/>
<dbReference type="RefSeq" id="WP_413276045.1">
    <property type="nucleotide sequence ID" value="NZ_JBHFNT010000038.1"/>
</dbReference>
<comment type="caution">
    <text evidence="2">The sequence shown here is derived from an EMBL/GenBank/DDBJ whole genome shotgun (WGS) entry which is preliminary data.</text>
</comment>
<reference evidence="2 3" key="1">
    <citation type="submission" date="2024-09" db="EMBL/GenBank/DDBJ databases">
        <title>Floridaenema gen nov. (Aerosakkonemataceae, Aerosakkonematales ord. nov., Cyanobacteria) from benthic tropical and subtropical fresh waters, with the description of four new species.</title>
        <authorList>
            <person name="Moretto J.A."/>
            <person name="Berthold D.E."/>
            <person name="Lefler F.W."/>
            <person name="Huang I.-S."/>
            <person name="Laughinghouse H. IV."/>
        </authorList>
    </citation>
    <scope>NUCLEOTIDE SEQUENCE [LARGE SCALE GENOMIC DNA]</scope>
    <source>
        <strain evidence="2 3">BLCC-F167</strain>
    </source>
</reference>
<feature type="region of interest" description="Disordered" evidence="1">
    <location>
        <begin position="197"/>
        <end position="220"/>
    </location>
</feature>
<feature type="region of interest" description="Disordered" evidence="1">
    <location>
        <begin position="133"/>
        <end position="170"/>
    </location>
</feature>
<dbReference type="EMBL" id="JBHFNT010000038">
    <property type="protein sequence ID" value="MFB2833589.1"/>
    <property type="molecule type" value="Genomic_DNA"/>
</dbReference>
<name>A0ABV4WES6_9CYAN</name>
<evidence type="ECO:0000256" key="1">
    <source>
        <dbReference type="SAM" id="MobiDB-lite"/>
    </source>
</evidence>
<dbReference type="Proteomes" id="UP001576780">
    <property type="component" value="Unassembled WGS sequence"/>
</dbReference>